<dbReference type="InterPro" id="IPR036779">
    <property type="entry name" value="LysM_dom_sf"/>
</dbReference>
<accession>I0KEQ4</accession>
<dbReference type="EC" id="3.2.1.-" evidence="4"/>
<keyword evidence="2" id="KW-0472">Membrane</keyword>
<dbReference type="InterPro" id="IPR008258">
    <property type="entry name" value="Transglycosylase_SLT_dom_1"/>
</dbReference>
<feature type="compositionally biased region" description="Basic and acidic residues" evidence="1">
    <location>
        <begin position="586"/>
        <end position="596"/>
    </location>
</feature>
<dbReference type="Gene3D" id="3.10.350.10">
    <property type="entry name" value="LysM domain"/>
    <property type="match status" value="3"/>
</dbReference>
<dbReference type="PATRIC" id="fig|1166018.3.peg.1576"/>
<dbReference type="SMART" id="SM00257">
    <property type="entry name" value="LysM"/>
    <property type="match status" value="4"/>
</dbReference>
<dbReference type="STRING" id="1166018.FAES_4608"/>
<dbReference type="PROSITE" id="PS51782">
    <property type="entry name" value="LYSM"/>
    <property type="match status" value="3"/>
</dbReference>
<dbReference type="EMBL" id="HE796683">
    <property type="protein sequence ID" value="CCH02607.1"/>
    <property type="molecule type" value="Genomic_DNA"/>
</dbReference>
<reference evidence="4 5" key="1">
    <citation type="journal article" date="2012" name="J. Bacteriol.">
        <title>Genome Sequence of Fibrella aestuarina BUZ 2T, a Filamentous Marine Bacterium.</title>
        <authorList>
            <person name="Filippini M."/>
            <person name="Qi W."/>
            <person name="Blom J."/>
            <person name="Goesmann A."/>
            <person name="Smits T.H."/>
            <person name="Bagheri H.C."/>
        </authorList>
    </citation>
    <scope>NUCLEOTIDE SEQUENCE [LARGE SCALE GENOMIC DNA]</scope>
    <source>
        <strain evidence="5">BUZ 2T</strain>
    </source>
</reference>
<dbReference type="SUPFAM" id="SSF53955">
    <property type="entry name" value="Lysozyme-like"/>
    <property type="match status" value="1"/>
</dbReference>
<feature type="region of interest" description="Disordered" evidence="1">
    <location>
        <begin position="772"/>
        <end position="803"/>
    </location>
</feature>
<evidence type="ECO:0000313" key="5">
    <source>
        <dbReference type="Proteomes" id="UP000011058"/>
    </source>
</evidence>
<feature type="transmembrane region" description="Helical" evidence="2">
    <location>
        <begin position="31"/>
        <end position="50"/>
    </location>
</feature>
<feature type="compositionally biased region" description="Pro residues" evidence="1">
    <location>
        <begin position="473"/>
        <end position="483"/>
    </location>
</feature>
<dbReference type="Pfam" id="PF01464">
    <property type="entry name" value="SLT"/>
    <property type="match status" value="1"/>
</dbReference>
<feature type="compositionally biased region" description="Polar residues" evidence="1">
    <location>
        <begin position="629"/>
        <end position="639"/>
    </location>
</feature>
<dbReference type="CDD" id="cd00118">
    <property type="entry name" value="LysM"/>
    <property type="match status" value="2"/>
</dbReference>
<dbReference type="eggNOG" id="COG3827">
    <property type="taxonomic scope" value="Bacteria"/>
</dbReference>
<keyword evidence="4" id="KW-0326">Glycosidase</keyword>
<dbReference type="Gene3D" id="1.10.530.10">
    <property type="match status" value="1"/>
</dbReference>
<dbReference type="AlphaFoldDB" id="I0KEQ4"/>
<feature type="region of interest" description="Disordered" evidence="1">
    <location>
        <begin position="466"/>
        <end position="719"/>
    </location>
</feature>
<dbReference type="eggNOG" id="COG0741">
    <property type="taxonomic scope" value="Bacteria"/>
</dbReference>
<organism evidence="4 5">
    <name type="scientific">Fibrella aestuarina BUZ 2</name>
    <dbReference type="NCBI Taxonomy" id="1166018"/>
    <lineage>
        <taxon>Bacteria</taxon>
        <taxon>Pseudomonadati</taxon>
        <taxon>Bacteroidota</taxon>
        <taxon>Cytophagia</taxon>
        <taxon>Cytophagales</taxon>
        <taxon>Spirosomataceae</taxon>
        <taxon>Fibrella</taxon>
    </lineage>
</organism>
<feature type="compositionally biased region" description="Polar residues" evidence="1">
    <location>
        <begin position="517"/>
        <end position="529"/>
    </location>
</feature>
<dbReference type="SUPFAM" id="SSF54106">
    <property type="entry name" value="LysM domain"/>
    <property type="match status" value="3"/>
</dbReference>
<feature type="domain" description="LysM" evidence="3">
    <location>
        <begin position="719"/>
        <end position="763"/>
    </location>
</feature>
<keyword evidence="5" id="KW-1185">Reference proteome</keyword>
<dbReference type="eggNOG" id="COG1388">
    <property type="taxonomic scope" value="Bacteria"/>
</dbReference>
<feature type="compositionally biased region" description="Polar residues" evidence="1">
    <location>
        <begin position="663"/>
        <end position="693"/>
    </location>
</feature>
<evidence type="ECO:0000313" key="4">
    <source>
        <dbReference type="EMBL" id="CCH02607.1"/>
    </source>
</evidence>
<evidence type="ECO:0000259" key="3">
    <source>
        <dbReference type="PROSITE" id="PS51782"/>
    </source>
</evidence>
<feature type="domain" description="LysM" evidence="3">
    <location>
        <begin position="413"/>
        <end position="457"/>
    </location>
</feature>
<protein>
    <submittedName>
        <fullName evidence="4">Putative membrane-bound lytic murein transglycosylase</fullName>
        <ecNumber evidence="4">3.2.1.-</ecNumber>
    </submittedName>
</protein>
<keyword evidence="4" id="KW-0378">Hydrolase</keyword>
<proteinExistence type="predicted"/>
<feature type="compositionally biased region" description="Low complexity" evidence="1">
    <location>
        <begin position="775"/>
        <end position="790"/>
    </location>
</feature>
<dbReference type="CDD" id="cd16894">
    <property type="entry name" value="MltD-like"/>
    <property type="match status" value="1"/>
</dbReference>
<sequence length="849" mass="92990">MMTVSRTSCCPCATVCYSFVSGSLYPMKNRFVYLIVFVGLLWPGLPGVTFGQSAPMTPPNAPDQVQFADLTVRFEPNARRLVQQDINALMVNRQYWDAKLDRAQLYFPIIESVLLGESIPTDFKYLALQESSLTPDAVSSSQAVGFWQFKRETAGDYGLQVNEEVDERKNITASTRAAARYLRRSNGMYNNWVSALFSFYLGTGGISQLVSPDWANAKDITLDGRTDRYILRFFAHKIAVEYAFKTHQSTSTFSLIEYPNAGGKTIDGLAAELNLNPADIRTYNRWLLIDHVPTSGNHVLTIPTPNSQINDLRQRIAQTSNQPLKNVAADDVGFPVLRKVTTTARSADDPILYEINGLPGIQAQAGDNPGSLARKAKISLSSFLRYNELTDRDLVTTGEVYYLAKKYKKALVPFHTARADESMRSISQRYGIRLKKLLKYNRMDRVQKLQVGRVLWLREKRPAKTPVEIINGPTPPVYDPTPATPSTTPTQPVASNGQIPRNASERRRYQPKLIGSATPSATPADQPTTDVAAAPKPTASTPRTATPTPTLTVPPMVADVPSSQPAEVTLPRSDAGSPQRTIIVRSEGEPLRERTTPARTDVAGAGSTASPEPVATTVPKRRPAETDRSSSTPASQSGNVPDEPISRPKPTSYPDTPDPELSRTAQTKPRQSSPQVLPQTPISERDATPTQGREGSVPPLPPMTRPRTEAAPNSGGRTMTHTVEAGQTYYSISKYYGVTVDDLLAANSLSLDNKLAVGQKLSVRNVQPGYPVGQPVTVTPPRSTTTTTTTEEPEAPVTPPTGPVYHVVAKGETLYSISRQYSVTVEQLVEWNKLPDMNARLGQKLKVSE</sequence>
<name>I0KEQ4_9BACT</name>
<evidence type="ECO:0000256" key="2">
    <source>
        <dbReference type="SAM" id="Phobius"/>
    </source>
</evidence>
<dbReference type="PANTHER" id="PTHR33734">
    <property type="entry name" value="LYSM DOMAIN-CONTAINING GPI-ANCHORED PROTEIN 2"/>
    <property type="match status" value="1"/>
</dbReference>
<dbReference type="HOGENOM" id="CLU_023847_0_0_10"/>
<dbReference type="GO" id="GO:0016798">
    <property type="term" value="F:hydrolase activity, acting on glycosyl bonds"/>
    <property type="evidence" value="ECO:0007669"/>
    <property type="project" value="UniProtKB-KW"/>
</dbReference>
<gene>
    <name evidence="4" type="primary">mltD3</name>
    <name evidence="4" type="ORF">FAES_4608</name>
</gene>
<evidence type="ECO:0000256" key="1">
    <source>
        <dbReference type="SAM" id="MobiDB-lite"/>
    </source>
</evidence>
<keyword evidence="2" id="KW-0812">Transmembrane</keyword>
<dbReference type="PANTHER" id="PTHR33734:SF22">
    <property type="entry name" value="MEMBRANE-BOUND LYTIC MUREIN TRANSGLYCOSYLASE D"/>
    <property type="match status" value="1"/>
</dbReference>
<feature type="compositionally biased region" description="Low complexity" evidence="1">
    <location>
        <begin position="532"/>
        <end position="555"/>
    </location>
</feature>
<keyword evidence="2" id="KW-1133">Transmembrane helix</keyword>
<dbReference type="KEGG" id="fae:FAES_4608"/>
<dbReference type="Pfam" id="PF01476">
    <property type="entry name" value="LysM"/>
    <property type="match status" value="4"/>
</dbReference>
<feature type="domain" description="LysM" evidence="3">
    <location>
        <begin position="804"/>
        <end position="847"/>
    </location>
</feature>
<dbReference type="InterPro" id="IPR018392">
    <property type="entry name" value="LysM"/>
</dbReference>
<dbReference type="Proteomes" id="UP000011058">
    <property type="component" value="Chromosome"/>
</dbReference>
<dbReference type="InterPro" id="IPR023346">
    <property type="entry name" value="Lysozyme-like_dom_sf"/>
</dbReference>